<dbReference type="GO" id="GO:0016787">
    <property type="term" value="F:hydrolase activity"/>
    <property type="evidence" value="ECO:0007669"/>
    <property type="project" value="UniProtKB-KW"/>
</dbReference>
<keyword evidence="4" id="KW-0010">Activator</keyword>
<comment type="caution">
    <text evidence="7">The sequence shown here is derived from an EMBL/GenBank/DDBJ whole genome shotgun (WGS) entry which is preliminary data.</text>
</comment>
<dbReference type="GO" id="GO:0008168">
    <property type="term" value="F:methyltransferase activity"/>
    <property type="evidence" value="ECO:0007669"/>
    <property type="project" value="InterPro"/>
</dbReference>
<dbReference type="Gene3D" id="2.40.50.90">
    <property type="match status" value="1"/>
</dbReference>
<keyword evidence="3" id="KW-0378">Hydrolase</keyword>
<protein>
    <submittedName>
        <fullName evidence="7">Nuclease (SNase domain-containing protein)</fullName>
    </submittedName>
</protein>
<dbReference type="GO" id="GO:0006355">
    <property type="term" value="P:regulation of DNA-templated transcription"/>
    <property type="evidence" value="ECO:0007669"/>
    <property type="project" value="InterPro"/>
</dbReference>
<evidence type="ECO:0000313" key="7">
    <source>
        <dbReference type="EMBL" id="HGB15497.1"/>
    </source>
</evidence>
<dbReference type="InterPro" id="IPR035451">
    <property type="entry name" value="Ada-like_dom_sf"/>
</dbReference>
<evidence type="ECO:0000256" key="4">
    <source>
        <dbReference type="ARBA" id="ARBA00023159"/>
    </source>
</evidence>
<dbReference type="PANTHER" id="PTHR12302">
    <property type="entry name" value="EBNA2 BINDING PROTEIN P100"/>
    <property type="match status" value="1"/>
</dbReference>
<dbReference type="GO" id="GO:0006281">
    <property type="term" value="P:DNA repair"/>
    <property type="evidence" value="ECO:0007669"/>
    <property type="project" value="InterPro"/>
</dbReference>
<name>A0A7C3WU80_9BACT</name>
<dbReference type="PROSITE" id="PS50830">
    <property type="entry name" value="TNASE_3"/>
    <property type="match status" value="1"/>
</dbReference>
<keyword evidence="1" id="KW-0540">Nuclease</keyword>
<dbReference type="Gene3D" id="3.40.10.10">
    <property type="entry name" value="DNA Methylphosphotriester Repair Domain"/>
    <property type="match status" value="1"/>
</dbReference>
<sequence>MHWRRTRLFNLGLGLLLGALTACGGTQPQSPPSEALVVQVADGDTVTLEGGQKVRLLGIDAPELEKEGRPADFLAHKAKEELTKLAQGKKVRLEYDRLRYDQYGRLLAYLFLPTGAMVNAELVRQGLARVYVIPPNIRYQEALLEAQRQALEARRGIWQQALKQDEPYYVGNKSTLRLHRPQCPLGQKMAPANRVKFYSLKDAYLQGYSPCRTCKP</sequence>
<accession>A0A7C3WU80</accession>
<reference evidence="7" key="1">
    <citation type="journal article" date="2020" name="mSystems">
        <title>Genome- and Community-Level Interaction Insights into Carbon Utilization and Element Cycling Functions of Hydrothermarchaeota in Hydrothermal Sediment.</title>
        <authorList>
            <person name="Zhou Z."/>
            <person name="Liu Y."/>
            <person name="Xu W."/>
            <person name="Pan J."/>
            <person name="Luo Z.H."/>
            <person name="Li M."/>
        </authorList>
    </citation>
    <scope>NUCLEOTIDE SEQUENCE [LARGE SCALE GENOMIC DNA]</scope>
    <source>
        <strain evidence="7">SpSt-776</strain>
    </source>
</reference>
<evidence type="ECO:0000256" key="2">
    <source>
        <dbReference type="ARBA" id="ARBA00022759"/>
    </source>
</evidence>
<dbReference type="SUPFAM" id="SSF57884">
    <property type="entry name" value="Ada DNA repair protein, N-terminal domain (N-Ada 10)"/>
    <property type="match status" value="1"/>
</dbReference>
<keyword evidence="2" id="KW-0255">Endonuclease</keyword>
<dbReference type="SMART" id="SM00318">
    <property type="entry name" value="SNc"/>
    <property type="match status" value="1"/>
</dbReference>
<evidence type="ECO:0000256" key="5">
    <source>
        <dbReference type="SAM" id="SignalP"/>
    </source>
</evidence>
<dbReference type="EMBL" id="DTHB01000053">
    <property type="protein sequence ID" value="HGB15497.1"/>
    <property type="molecule type" value="Genomic_DNA"/>
</dbReference>
<gene>
    <name evidence="7" type="ORF">ENV62_09725</name>
</gene>
<proteinExistence type="predicted"/>
<dbReference type="Pfam" id="PF00565">
    <property type="entry name" value="SNase"/>
    <property type="match status" value="1"/>
</dbReference>
<dbReference type="GO" id="GO:0008270">
    <property type="term" value="F:zinc ion binding"/>
    <property type="evidence" value="ECO:0007669"/>
    <property type="project" value="InterPro"/>
</dbReference>
<feature type="domain" description="TNase-like" evidence="6">
    <location>
        <begin position="31"/>
        <end position="160"/>
    </location>
</feature>
<evidence type="ECO:0000259" key="6">
    <source>
        <dbReference type="PROSITE" id="PS50830"/>
    </source>
</evidence>
<dbReference type="SUPFAM" id="SSF50199">
    <property type="entry name" value="Staphylococcal nuclease"/>
    <property type="match status" value="1"/>
</dbReference>
<dbReference type="InterPro" id="IPR035437">
    <property type="entry name" value="SNase_OB-fold_sf"/>
</dbReference>
<dbReference type="PANTHER" id="PTHR12302:SF3">
    <property type="entry name" value="SERINE_THREONINE-PROTEIN KINASE 31"/>
    <property type="match status" value="1"/>
</dbReference>
<dbReference type="InterPro" id="IPR016071">
    <property type="entry name" value="Staphylococal_nuclease_OB-fold"/>
</dbReference>
<keyword evidence="5" id="KW-0732">Signal</keyword>
<feature type="signal peptide" evidence="5">
    <location>
        <begin position="1"/>
        <end position="24"/>
    </location>
</feature>
<dbReference type="AlphaFoldDB" id="A0A7C3WU80"/>
<feature type="chain" id="PRO_5027699198" evidence="5">
    <location>
        <begin position="25"/>
        <end position="216"/>
    </location>
</feature>
<organism evidence="7">
    <name type="scientific">Desulfobacca acetoxidans</name>
    <dbReference type="NCBI Taxonomy" id="60893"/>
    <lineage>
        <taxon>Bacteria</taxon>
        <taxon>Pseudomonadati</taxon>
        <taxon>Thermodesulfobacteriota</taxon>
        <taxon>Desulfobaccia</taxon>
        <taxon>Desulfobaccales</taxon>
        <taxon>Desulfobaccaceae</taxon>
        <taxon>Desulfobacca</taxon>
    </lineage>
</organism>
<dbReference type="GO" id="GO:0003677">
    <property type="term" value="F:DNA binding"/>
    <property type="evidence" value="ECO:0007669"/>
    <property type="project" value="InterPro"/>
</dbReference>
<dbReference type="Pfam" id="PF02805">
    <property type="entry name" value="Ada_Zn_binding"/>
    <property type="match status" value="1"/>
</dbReference>
<dbReference type="InterPro" id="IPR004026">
    <property type="entry name" value="Ada_DNA_repair_Zn-bd"/>
</dbReference>
<dbReference type="GO" id="GO:0004519">
    <property type="term" value="F:endonuclease activity"/>
    <property type="evidence" value="ECO:0007669"/>
    <property type="project" value="UniProtKB-KW"/>
</dbReference>
<dbReference type="PROSITE" id="PS51257">
    <property type="entry name" value="PROKAR_LIPOPROTEIN"/>
    <property type="match status" value="1"/>
</dbReference>
<evidence type="ECO:0000256" key="3">
    <source>
        <dbReference type="ARBA" id="ARBA00022801"/>
    </source>
</evidence>
<evidence type="ECO:0000256" key="1">
    <source>
        <dbReference type="ARBA" id="ARBA00022722"/>
    </source>
</evidence>